<evidence type="ECO:0008006" key="4">
    <source>
        <dbReference type="Google" id="ProtNLM"/>
    </source>
</evidence>
<evidence type="ECO:0000256" key="1">
    <source>
        <dbReference type="SAM" id="MobiDB-lite"/>
    </source>
</evidence>
<evidence type="ECO:0000313" key="2">
    <source>
        <dbReference type="EMBL" id="KAG6580521.1"/>
    </source>
</evidence>
<dbReference type="Proteomes" id="UP000685013">
    <property type="component" value="Chromosome 14"/>
</dbReference>
<name>A0AAV6MFQ4_9ROSI</name>
<keyword evidence="3" id="KW-1185">Reference proteome</keyword>
<reference evidence="2 3" key="1">
    <citation type="journal article" date="2021" name="Hortic Res">
        <title>The domestication of Cucurbita argyrosperma as revealed by the genome of its wild relative.</title>
        <authorList>
            <person name="Barrera-Redondo J."/>
            <person name="Sanchez-de la Vega G."/>
            <person name="Aguirre-Liguori J.A."/>
            <person name="Castellanos-Morales G."/>
            <person name="Gutierrez-Guerrero Y.T."/>
            <person name="Aguirre-Dugua X."/>
            <person name="Aguirre-Planter E."/>
            <person name="Tenaillon M.I."/>
            <person name="Lira-Saade R."/>
            <person name="Eguiarte L.E."/>
        </authorList>
    </citation>
    <scope>NUCLEOTIDE SEQUENCE [LARGE SCALE GENOMIC DNA]</scope>
    <source>
        <strain evidence="2">JBR-2021</strain>
    </source>
</reference>
<gene>
    <name evidence="2" type="ORF">SDJN03_20523</name>
</gene>
<feature type="non-terminal residue" evidence="2">
    <location>
        <position position="1"/>
    </location>
</feature>
<sequence>MEGIIPFVYKAIVQYKNEKQVPAIRSWLCDSPSTSYIRLPSGDSGRFQDGSYSAASPSSKSASSTTTQILISTGVQSPLRHLTPRRVVA</sequence>
<evidence type="ECO:0000313" key="3">
    <source>
        <dbReference type="Proteomes" id="UP000685013"/>
    </source>
</evidence>
<proteinExistence type="predicted"/>
<dbReference type="PANTHER" id="PTHR34670:SF8">
    <property type="entry name" value="EXPRESSED PROTEIN"/>
    <property type="match status" value="1"/>
</dbReference>
<feature type="compositionally biased region" description="Low complexity" evidence="1">
    <location>
        <begin position="51"/>
        <end position="67"/>
    </location>
</feature>
<accession>A0AAV6MFQ4</accession>
<protein>
    <recommendedName>
        <fullName evidence="4">Legume-specific protein</fullName>
    </recommendedName>
</protein>
<dbReference type="EMBL" id="JAGKQH010000014">
    <property type="protein sequence ID" value="KAG6580521.1"/>
    <property type="molecule type" value="Genomic_DNA"/>
</dbReference>
<comment type="caution">
    <text evidence="2">The sequence shown here is derived from an EMBL/GenBank/DDBJ whole genome shotgun (WGS) entry which is preliminary data.</text>
</comment>
<dbReference type="AlphaFoldDB" id="A0AAV6MFQ4"/>
<feature type="region of interest" description="Disordered" evidence="1">
    <location>
        <begin position="40"/>
        <end position="67"/>
    </location>
</feature>
<organism evidence="2 3">
    <name type="scientific">Cucurbita argyrosperma subsp. sororia</name>
    <dbReference type="NCBI Taxonomy" id="37648"/>
    <lineage>
        <taxon>Eukaryota</taxon>
        <taxon>Viridiplantae</taxon>
        <taxon>Streptophyta</taxon>
        <taxon>Embryophyta</taxon>
        <taxon>Tracheophyta</taxon>
        <taxon>Spermatophyta</taxon>
        <taxon>Magnoliopsida</taxon>
        <taxon>eudicotyledons</taxon>
        <taxon>Gunneridae</taxon>
        <taxon>Pentapetalae</taxon>
        <taxon>rosids</taxon>
        <taxon>fabids</taxon>
        <taxon>Cucurbitales</taxon>
        <taxon>Cucurbitaceae</taxon>
        <taxon>Cucurbiteae</taxon>
        <taxon>Cucurbita</taxon>
    </lineage>
</organism>
<dbReference type="PANTHER" id="PTHR34670">
    <property type="entry name" value="EXPRESSED PROTEIN"/>
    <property type="match status" value="1"/>
</dbReference>